<sequence>MASIPSPSATDLETRLLMLKSLIKTHNKLISRSILPIAATAYTSASNALSAVTHAPLKPLLEELEAAALTMAPGPFAKALLERHQEQLADLKLFETNNLDTHPLLTEAGAVAYVARQQADLTTKTRRYLLEMIVMAERVDREMAVKVRSREGDFQKYLTADFSGYLELKFFLDRVTGEGW</sequence>
<evidence type="ECO:0000313" key="1">
    <source>
        <dbReference type="EMBL" id="KAF1936348.1"/>
    </source>
</evidence>
<reference evidence="1" key="1">
    <citation type="journal article" date="2020" name="Stud. Mycol.">
        <title>101 Dothideomycetes genomes: a test case for predicting lifestyles and emergence of pathogens.</title>
        <authorList>
            <person name="Haridas S."/>
            <person name="Albert R."/>
            <person name="Binder M."/>
            <person name="Bloem J."/>
            <person name="Labutti K."/>
            <person name="Salamov A."/>
            <person name="Andreopoulos B."/>
            <person name="Baker S."/>
            <person name="Barry K."/>
            <person name="Bills G."/>
            <person name="Bluhm B."/>
            <person name="Cannon C."/>
            <person name="Castanera R."/>
            <person name="Culley D."/>
            <person name="Daum C."/>
            <person name="Ezra D."/>
            <person name="Gonzalez J."/>
            <person name="Henrissat B."/>
            <person name="Kuo A."/>
            <person name="Liang C."/>
            <person name="Lipzen A."/>
            <person name="Lutzoni F."/>
            <person name="Magnuson J."/>
            <person name="Mondo S."/>
            <person name="Nolan M."/>
            <person name="Ohm R."/>
            <person name="Pangilinan J."/>
            <person name="Park H.-J."/>
            <person name="Ramirez L."/>
            <person name="Alfaro M."/>
            <person name="Sun H."/>
            <person name="Tritt A."/>
            <person name="Yoshinaga Y."/>
            <person name="Zwiers L.-H."/>
            <person name="Turgeon B."/>
            <person name="Goodwin S."/>
            <person name="Spatafora J."/>
            <person name="Crous P."/>
            <person name="Grigoriev I."/>
        </authorList>
    </citation>
    <scope>NUCLEOTIDE SEQUENCE</scope>
    <source>
        <strain evidence="1">CBS 161.51</strain>
    </source>
</reference>
<proteinExistence type="predicted"/>
<keyword evidence="2" id="KW-1185">Reference proteome</keyword>
<protein>
    <submittedName>
        <fullName evidence="1">Uncharacterized protein</fullName>
    </submittedName>
</protein>
<organism evidence="1 2">
    <name type="scientific">Clathrospora elynae</name>
    <dbReference type="NCBI Taxonomy" id="706981"/>
    <lineage>
        <taxon>Eukaryota</taxon>
        <taxon>Fungi</taxon>
        <taxon>Dikarya</taxon>
        <taxon>Ascomycota</taxon>
        <taxon>Pezizomycotina</taxon>
        <taxon>Dothideomycetes</taxon>
        <taxon>Pleosporomycetidae</taxon>
        <taxon>Pleosporales</taxon>
        <taxon>Diademaceae</taxon>
        <taxon>Clathrospora</taxon>
    </lineage>
</organism>
<dbReference type="EMBL" id="ML976194">
    <property type="protein sequence ID" value="KAF1936348.1"/>
    <property type="molecule type" value="Genomic_DNA"/>
</dbReference>
<accession>A0A6A5SA58</accession>
<dbReference type="AlphaFoldDB" id="A0A6A5SA58"/>
<name>A0A6A5SA58_9PLEO</name>
<gene>
    <name evidence="1" type="ORF">EJ02DRAFT_480719</name>
</gene>
<dbReference type="Proteomes" id="UP000800038">
    <property type="component" value="Unassembled WGS sequence"/>
</dbReference>
<evidence type="ECO:0000313" key="2">
    <source>
        <dbReference type="Proteomes" id="UP000800038"/>
    </source>
</evidence>